<evidence type="ECO:0000256" key="9">
    <source>
        <dbReference type="ARBA" id="ARBA00022619"/>
    </source>
</evidence>
<dbReference type="UniPathway" id="UPA00275">
    <property type="reaction ID" value="UER00399"/>
</dbReference>
<feature type="binding site" evidence="14">
    <location>
        <position position="28"/>
    </location>
    <ligand>
        <name>Mg(2+)</name>
        <dbReference type="ChEBI" id="CHEBI:18420"/>
        <label>1</label>
    </ligand>
</feature>
<comment type="cofactor">
    <cofactor evidence="2">
        <name>Mn(2+)</name>
        <dbReference type="ChEBI" id="CHEBI:29035"/>
    </cofactor>
</comment>
<evidence type="ECO:0000256" key="10">
    <source>
        <dbReference type="ARBA" id="ARBA00022723"/>
    </source>
</evidence>
<feature type="site" description="Essential for catalytic activity" evidence="14">
    <location>
        <position position="164"/>
    </location>
</feature>
<keyword evidence="13 14" id="KW-0456">Lyase</keyword>
<accession>A0A841G7G7</accession>
<comment type="caution">
    <text evidence="16">The sequence shown here is derived from an EMBL/GenBank/DDBJ whole genome shotgun (WGS) entry which is preliminary data.</text>
</comment>
<dbReference type="HAMAP" id="MF_00180">
    <property type="entry name" value="RibB"/>
    <property type="match status" value="1"/>
</dbReference>
<dbReference type="GO" id="GO:0005829">
    <property type="term" value="C:cytosol"/>
    <property type="evidence" value="ECO:0007669"/>
    <property type="project" value="TreeGrafter"/>
</dbReference>
<dbReference type="Gene3D" id="3.40.50.10990">
    <property type="entry name" value="GTP cyclohydrolase II"/>
    <property type="match status" value="1"/>
</dbReference>
<comment type="similarity">
    <text evidence="14">Belongs to the DHBP synthase family.</text>
</comment>
<comment type="function">
    <text evidence="3 14">Catalyzes the conversion of D-ribulose 5-phosphate to formate and 3,4-dihydroxy-2-butanone 4-phosphate.</text>
</comment>
<evidence type="ECO:0000256" key="2">
    <source>
        <dbReference type="ARBA" id="ARBA00001936"/>
    </source>
</evidence>
<dbReference type="GO" id="GO:0030145">
    <property type="term" value="F:manganese ion binding"/>
    <property type="evidence" value="ECO:0007669"/>
    <property type="project" value="UniProtKB-UniRule"/>
</dbReference>
<feature type="binding site" evidence="14">
    <location>
        <begin position="27"/>
        <end position="28"/>
    </location>
    <ligand>
        <name>D-ribulose 5-phosphate</name>
        <dbReference type="ChEBI" id="CHEBI:58121"/>
    </ligand>
</feature>
<dbReference type="InterPro" id="IPR017945">
    <property type="entry name" value="DHBP_synth_RibB-like_a/b_dom"/>
</dbReference>
<sequence length="368" mass="40530">MAISKIEEIIEDFRQGKMVILMDDEDRENEGDILMAASMVRPEDINFMARYGRGLICLTLSKARCQQLDLPLMVDKNEAQFSTAFTVTIEAAEGVTTGISAADRARTIQAAVAPDAKPSDVVQPGHIFPLMAQDGGVLTRNGHTEAGCDLARLAGLEPAAVIVEVLNEDGTMARRPDLEIFAEEHGIKLGTIADLIEYRNQHETTIQKVSQCHLPTEYGEFELTTFRDTIDNQLHFALSKPQKDPSKPVLVRVHLHDYLNDVLNSQRGNPRSWPLDKAMSRINAEGGIVVIIGHENSQEELLGRLEHYAAVDAGQTSEICKPGIASRRVGVGSQILKAMGVKQMRLLSSPKRYVLSGFGLEVVEYISE</sequence>
<evidence type="ECO:0000256" key="6">
    <source>
        <dbReference type="ARBA" id="ARBA00008976"/>
    </source>
</evidence>
<dbReference type="GO" id="GO:0008686">
    <property type="term" value="F:3,4-dihydroxy-2-butanone-4-phosphate synthase activity"/>
    <property type="evidence" value="ECO:0007669"/>
    <property type="project" value="UniProtKB-UniRule"/>
</dbReference>
<keyword evidence="9 14" id="KW-0686">Riboflavin biosynthesis</keyword>
<dbReference type="EC" id="4.1.99.12" evidence="7 14"/>
<evidence type="ECO:0000256" key="12">
    <source>
        <dbReference type="ARBA" id="ARBA00023211"/>
    </source>
</evidence>
<protein>
    <recommendedName>
        <fullName evidence="8 14">3,4-dihydroxy-2-butanone 4-phosphate synthase</fullName>
        <shortName evidence="14">DHBP synthase</shortName>
        <ecNumber evidence="7 14">4.1.99.12</ecNumber>
    </recommendedName>
</protein>
<evidence type="ECO:0000256" key="3">
    <source>
        <dbReference type="ARBA" id="ARBA00002284"/>
    </source>
</evidence>
<evidence type="ECO:0000313" key="17">
    <source>
        <dbReference type="Proteomes" id="UP000585721"/>
    </source>
</evidence>
<evidence type="ECO:0000256" key="8">
    <source>
        <dbReference type="ARBA" id="ARBA00018836"/>
    </source>
</evidence>
<feature type="binding site" evidence="14">
    <location>
        <begin position="140"/>
        <end position="144"/>
    </location>
    <ligand>
        <name>D-ribulose 5-phosphate</name>
        <dbReference type="ChEBI" id="CHEBI:58121"/>
    </ligand>
</feature>
<organism evidence="16 17">
    <name type="scientific">Tolumonas osonensis</name>
    <dbReference type="NCBI Taxonomy" id="675874"/>
    <lineage>
        <taxon>Bacteria</taxon>
        <taxon>Pseudomonadati</taxon>
        <taxon>Pseudomonadota</taxon>
        <taxon>Gammaproteobacteria</taxon>
        <taxon>Aeromonadales</taxon>
        <taxon>Aeromonadaceae</taxon>
        <taxon>Tolumonas</taxon>
    </lineage>
</organism>
<dbReference type="SUPFAM" id="SSF142695">
    <property type="entry name" value="RibA-like"/>
    <property type="match status" value="1"/>
</dbReference>
<comment type="cofactor">
    <cofactor evidence="14">
        <name>Mg(2+)</name>
        <dbReference type="ChEBI" id="CHEBI:18420"/>
    </cofactor>
    <cofactor evidence="14">
        <name>Mn(2+)</name>
        <dbReference type="ChEBI" id="CHEBI:29035"/>
    </cofactor>
    <text evidence="14">Binds 2 divalent metal cations per subunit. Magnesium or manganese.</text>
</comment>
<keyword evidence="16" id="KW-0378">Hydrolase</keyword>
<feature type="binding site" evidence="14">
    <location>
        <position position="28"/>
    </location>
    <ligand>
        <name>Mg(2+)</name>
        <dbReference type="ChEBI" id="CHEBI:18420"/>
        <label>2</label>
    </ligand>
</feature>
<comment type="similarity">
    <text evidence="6">In the C-terminal section; belongs to the GTP cyclohydrolase II family.</text>
</comment>
<dbReference type="SUPFAM" id="SSF55821">
    <property type="entry name" value="YrdC/RibB"/>
    <property type="match status" value="1"/>
</dbReference>
<dbReference type="FunFam" id="3.90.870.10:FF:000001">
    <property type="entry name" value="Riboflavin biosynthesis protein RibBA"/>
    <property type="match status" value="1"/>
</dbReference>
<comment type="pathway">
    <text evidence="4 14">Cofactor biosynthesis; riboflavin biosynthesis; 2-hydroxy-3-oxobutyl phosphate from D-ribulose 5-phosphate: step 1/1.</text>
</comment>
<dbReference type="EMBL" id="JACHGR010000003">
    <property type="protein sequence ID" value="MBB6055074.1"/>
    <property type="molecule type" value="Genomic_DNA"/>
</dbReference>
<evidence type="ECO:0000256" key="1">
    <source>
        <dbReference type="ARBA" id="ARBA00000141"/>
    </source>
</evidence>
<dbReference type="InterPro" id="IPR032677">
    <property type="entry name" value="GTP_cyclohydro_II"/>
</dbReference>
<dbReference type="GO" id="GO:0003935">
    <property type="term" value="F:GTP cyclohydrolase II activity"/>
    <property type="evidence" value="ECO:0007669"/>
    <property type="project" value="TreeGrafter"/>
</dbReference>
<dbReference type="RefSeq" id="WP_188025867.1">
    <property type="nucleotide sequence ID" value="NZ_JACHGR010000003.1"/>
</dbReference>
<dbReference type="InterPro" id="IPR036144">
    <property type="entry name" value="RibA-like_sf"/>
</dbReference>
<keyword evidence="12 14" id="KW-0464">Manganese</keyword>
<dbReference type="NCBIfam" id="NF010626">
    <property type="entry name" value="PRK14019.1"/>
    <property type="match status" value="1"/>
</dbReference>
<dbReference type="PANTHER" id="PTHR21327">
    <property type="entry name" value="GTP CYCLOHYDROLASE II-RELATED"/>
    <property type="match status" value="1"/>
</dbReference>
<proteinExistence type="inferred from homology"/>
<dbReference type="NCBIfam" id="TIGR00506">
    <property type="entry name" value="ribB"/>
    <property type="match status" value="1"/>
</dbReference>
<feature type="binding site" evidence="14">
    <location>
        <position position="143"/>
    </location>
    <ligand>
        <name>Mg(2+)</name>
        <dbReference type="ChEBI" id="CHEBI:18420"/>
        <label>2</label>
    </ligand>
</feature>
<feature type="domain" description="GTP cyclohydrolase II" evidence="15">
    <location>
        <begin position="208"/>
        <end position="366"/>
    </location>
</feature>
<keyword evidence="11 14" id="KW-0460">Magnesium</keyword>
<keyword evidence="17" id="KW-1185">Reference proteome</keyword>
<reference evidence="16 17" key="1">
    <citation type="submission" date="2020-08" db="EMBL/GenBank/DDBJ databases">
        <title>Genomic Encyclopedia of Type Strains, Phase IV (KMG-IV): sequencing the most valuable type-strain genomes for metagenomic binning, comparative biology and taxonomic classification.</title>
        <authorList>
            <person name="Goeker M."/>
        </authorList>
    </citation>
    <scope>NUCLEOTIDE SEQUENCE [LARGE SCALE GENOMIC DNA]</scope>
    <source>
        <strain evidence="16 17">DSM 22975</strain>
    </source>
</reference>
<evidence type="ECO:0000256" key="7">
    <source>
        <dbReference type="ARBA" id="ARBA00012153"/>
    </source>
</evidence>
<dbReference type="Pfam" id="PF00925">
    <property type="entry name" value="GTP_cyclohydro2"/>
    <property type="match status" value="1"/>
</dbReference>
<evidence type="ECO:0000256" key="14">
    <source>
        <dbReference type="HAMAP-Rule" id="MF_00180"/>
    </source>
</evidence>
<evidence type="ECO:0000313" key="16">
    <source>
        <dbReference type="EMBL" id="MBB6055074.1"/>
    </source>
</evidence>
<evidence type="ECO:0000256" key="13">
    <source>
        <dbReference type="ARBA" id="ARBA00023239"/>
    </source>
</evidence>
<evidence type="ECO:0000259" key="15">
    <source>
        <dbReference type="Pfam" id="PF00925"/>
    </source>
</evidence>
<comment type="catalytic activity">
    <reaction evidence="1 14">
        <text>D-ribulose 5-phosphate = (2S)-2-hydroxy-3-oxobutyl phosphate + formate + H(+)</text>
        <dbReference type="Rhea" id="RHEA:18457"/>
        <dbReference type="ChEBI" id="CHEBI:15378"/>
        <dbReference type="ChEBI" id="CHEBI:15740"/>
        <dbReference type="ChEBI" id="CHEBI:58121"/>
        <dbReference type="ChEBI" id="CHEBI:58830"/>
        <dbReference type="EC" id="4.1.99.12"/>
    </reaction>
</comment>
<feature type="site" description="Essential for catalytic activity" evidence="14">
    <location>
        <position position="126"/>
    </location>
</feature>
<feature type="binding site" evidence="14">
    <location>
        <position position="32"/>
    </location>
    <ligand>
        <name>D-ribulose 5-phosphate</name>
        <dbReference type="ChEBI" id="CHEBI:58121"/>
    </ligand>
</feature>
<comment type="subunit">
    <text evidence="14">Homodimer.</text>
</comment>
<dbReference type="GO" id="GO:0000287">
    <property type="term" value="F:magnesium ion binding"/>
    <property type="evidence" value="ECO:0007669"/>
    <property type="project" value="UniProtKB-UniRule"/>
</dbReference>
<dbReference type="PANTHER" id="PTHR21327:SF34">
    <property type="entry name" value="3,4-DIHYDROXY-2-BUTANONE 4-PHOSPHATE SYNTHASE"/>
    <property type="match status" value="1"/>
</dbReference>
<evidence type="ECO:0000256" key="4">
    <source>
        <dbReference type="ARBA" id="ARBA00004904"/>
    </source>
</evidence>
<gene>
    <name evidence="14" type="primary">ribB</name>
    <name evidence="16" type="ORF">HNR75_000956</name>
</gene>
<dbReference type="Proteomes" id="UP000585721">
    <property type="component" value="Unassembled WGS sequence"/>
</dbReference>
<dbReference type="Pfam" id="PF00926">
    <property type="entry name" value="DHBP_synthase"/>
    <property type="match status" value="1"/>
</dbReference>
<dbReference type="GO" id="GO:0009231">
    <property type="term" value="P:riboflavin biosynthetic process"/>
    <property type="evidence" value="ECO:0007669"/>
    <property type="project" value="UniProtKB-UniRule"/>
</dbReference>
<dbReference type="InterPro" id="IPR000422">
    <property type="entry name" value="DHBP_synthase_RibB"/>
</dbReference>
<name>A0A841G7G7_9GAMM</name>
<dbReference type="PIRSF" id="PIRSF001259">
    <property type="entry name" value="RibA"/>
    <property type="match status" value="1"/>
</dbReference>
<dbReference type="Gene3D" id="3.90.870.10">
    <property type="entry name" value="DHBP synthase"/>
    <property type="match status" value="1"/>
</dbReference>
<evidence type="ECO:0000256" key="11">
    <source>
        <dbReference type="ARBA" id="ARBA00022842"/>
    </source>
</evidence>
<dbReference type="AlphaFoldDB" id="A0A841G7G7"/>
<keyword evidence="10 14" id="KW-0479">Metal-binding</keyword>
<evidence type="ECO:0000256" key="5">
    <source>
        <dbReference type="ARBA" id="ARBA00005520"/>
    </source>
</evidence>
<comment type="similarity">
    <text evidence="5">In the N-terminal section; belongs to the DHBP synthase family.</text>
</comment>